<proteinExistence type="predicted"/>
<dbReference type="EMBL" id="JBEFKJ010000007">
    <property type="protein sequence ID" value="KAL2045245.1"/>
    <property type="molecule type" value="Genomic_DNA"/>
</dbReference>
<reference evidence="2 3" key="1">
    <citation type="submission" date="2024-09" db="EMBL/GenBank/DDBJ databases">
        <title>Rethinking Asexuality: The Enigmatic Case of Functional Sexual Genes in Lepraria (Stereocaulaceae).</title>
        <authorList>
            <person name="Doellman M."/>
            <person name="Sun Y."/>
            <person name="Barcenas-Pena A."/>
            <person name="Lumbsch H.T."/>
            <person name="Grewe F."/>
        </authorList>
    </citation>
    <scope>NUCLEOTIDE SEQUENCE [LARGE SCALE GENOMIC DNA]</scope>
    <source>
        <strain evidence="2 3">Mercado 3170</strain>
    </source>
</reference>
<sequence length="240" mass="26797">MCYMESPVPSRTEFLVSALGIRPRDLFNVNDTGQEDEQAHRREDENTLFLRYYHRFTQFEGEPWPRHGLTEELIAFGLITLEYIVALRSIEFGAGIPRAVLTPMEDFDDLSPELVLPLVEGEERDGDWEAAGLSITRNSQEIWPTRAPSPLDLRESEESPQEIDARGASAEGRDGSSHGDHTGPPLRKPSPVHSSPGAIIDAEEWPTLVDSRTAWSQNSGIGSERQEQDQQFNGNGDVAL</sequence>
<dbReference type="Proteomes" id="UP001590950">
    <property type="component" value="Unassembled WGS sequence"/>
</dbReference>
<evidence type="ECO:0000313" key="3">
    <source>
        <dbReference type="Proteomes" id="UP001590950"/>
    </source>
</evidence>
<comment type="caution">
    <text evidence="2">The sequence shown here is derived from an EMBL/GenBank/DDBJ whole genome shotgun (WGS) entry which is preliminary data.</text>
</comment>
<gene>
    <name evidence="2" type="ORF">N7G274_002328</name>
</gene>
<protein>
    <submittedName>
        <fullName evidence="2">Uncharacterized protein</fullName>
    </submittedName>
</protein>
<feature type="region of interest" description="Disordered" evidence="1">
    <location>
        <begin position="133"/>
        <end position="240"/>
    </location>
</feature>
<evidence type="ECO:0000256" key="1">
    <source>
        <dbReference type="SAM" id="MobiDB-lite"/>
    </source>
</evidence>
<accession>A0ABR4AHM3</accession>
<keyword evidence="3" id="KW-1185">Reference proteome</keyword>
<organism evidence="2 3">
    <name type="scientific">Stereocaulon virgatum</name>
    <dbReference type="NCBI Taxonomy" id="373712"/>
    <lineage>
        <taxon>Eukaryota</taxon>
        <taxon>Fungi</taxon>
        <taxon>Dikarya</taxon>
        <taxon>Ascomycota</taxon>
        <taxon>Pezizomycotina</taxon>
        <taxon>Lecanoromycetes</taxon>
        <taxon>OSLEUM clade</taxon>
        <taxon>Lecanoromycetidae</taxon>
        <taxon>Lecanorales</taxon>
        <taxon>Lecanorineae</taxon>
        <taxon>Stereocaulaceae</taxon>
        <taxon>Stereocaulon</taxon>
    </lineage>
</organism>
<evidence type="ECO:0000313" key="2">
    <source>
        <dbReference type="EMBL" id="KAL2045245.1"/>
    </source>
</evidence>
<name>A0ABR4AHM3_9LECA</name>
<feature type="compositionally biased region" description="Basic and acidic residues" evidence="1">
    <location>
        <begin position="171"/>
        <end position="181"/>
    </location>
</feature>